<dbReference type="Proteomes" id="UP000008136">
    <property type="component" value="Chromosome"/>
</dbReference>
<sequence>MREILAALLVISVAGMVVWGAVLFDCYDEPDRIKVREKRAEYVQKGEMNYTAFLAPNVIYGKEELSKGEGVVYTNLMKEMWVEYSYEITNCESLSGTYVMRTFLYPSETRNAPSWEKELPFTVSGSFNGKSWSESIKLDWGYVLNLWKTIQEETGYRYGKPAVRFDVDVKVDGYAGGTPVHDKFSHTMSVVYDKSLIFENMEKDEVKGVFAIREVENTVDVFGVDTPVSSARTVAIAGFVLSSISAVSLTYVMRGDFKDAIAELRAKRRLSEFRRKYGNMIVGVDIRDNGAIVLKDIKDMGKLAFELEKPILETEKDYRVIDGERLYMCMKTNKSGENNKN</sequence>
<dbReference type="HOGENOM" id="CLU_812821_0_0_2"/>
<reference evidence="1 2" key="1">
    <citation type="submission" date="2011-03" db="EMBL/GenBank/DDBJ databases">
        <title>The complete genome of Archaeoglobus veneficus SNP6.</title>
        <authorList>
            <consortium name="US DOE Joint Genome Institute (JGI-PGF)"/>
            <person name="Lucas S."/>
            <person name="Copeland A."/>
            <person name="Lapidus A."/>
            <person name="Bruce D."/>
            <person name="Goodwin L."/>
            <person name="Pitluck S."/>
            <person name="Kyrpides N."/>
            <person name="Mavromatis K."/>
            <person name="Pagani I."/>
            <person name="Ivanova N."/>
            <person name="Mikhailova N."/>
            <person name="Lu M."/>
            <person name="Detter J.C."/>
            <person name="Tapia R."/>
            <person name="Han C."/>
            <person name="Land M."/>
            <person name="Hauser L."/>
            <person name="Markowitz V."/>
            <person name="Cheng J.-F."/>
            <person name="Hugenholtz P."/>
            <person name="Woyke T."/>
            <person name="Wu D."/>
            <person name="Spring S."/>
            <person name="Brambilla E."/>
            <person name="Klenk H.-P."/>
            <person name="Eisen J.A."/>
        </authorList>
    </citation>
    <scope>NUCLEOTIDE SEQUENCE [LARGE SCALE GENOMIC DNA]</scope>
    <source>
        <strain>SNP6</strain>
    </source>
</reference>
<dbReference type="Pfam" id="PF17231">
    <property type="entry name" value="DUF5305"/>
    <property type="match status" value="1"/>
</dbReference>
<dbReference type="EMBL" id="CP002588">
    <property type="protein sequence ID" value="AEA47425.1"/>
    <property type="molecule type" value="Genomic_DNA"/>
</dbReference>
<protein>
    <recommendedName>
        <fullName evidence="3">DUF5305 domain-containing protein</fullName>
    </recommendedName>
</protein>
<dbReference type="RefSeq" id="WP_013684086.1">
    <property type="nucleotide sequence ID" value="NC_015320.1"/>
</dbReference>
<accession>F2KNU8</accession>
<dbReference type="InterPro" id="IPR035185">
    <property type="entry name" value="DUF5305"/>
</dbReference>
<proteinExistence type="predicted"/>
<gene>
    <name evidence="1" type="ordered locus">Arcve_1422</name>
</gene>
<evidence type="ECO:0008006" key="3">
    <source>
        <dbReference type="Google" id="ProtNLM"/>
    </source>
</evidence>
<evidence type="ECO:0000313" key="1">
    <source>
        <dbReference type="EMBL" id="AEA47425.1"/>
    </source>
</evidence>
<organism evidence="1 2">
    <name type="scientific">Archaeoglobus veneficus (strain DSM 11195 / SNP6)</name>
    <dbReference type="NCBI Taxonomy" id="693661"/>
    <lineage>
        <taxon>Archaea</taxon>
        <taxon>Methanobacteriati</taxon>
        <taxon>Methanobacteriota</taxon>
        <taxon>Archaeoglobi</taxon>
        <taxon>Archaeoglobales</taxon>
        <taxon>Archaeoglobaceae</taxon>
        <taxon>Archaeoglobus</taxon>
    </lineage>
</organism>
<name>F2KNU8_ARCVS</name>
<keyword evidence="2" id="KW-1185">Reference proteome</keyword>
<evidence type="ECO:0000313" key="2">
    <source>
        <dbReference type="Proteomes" id="UP000008136"/>
    </source>
</evidence>
<dbReference type="GeneID" id="10394545"/>
<dbReference type="AlphaFoldDB" id="F2KNU8"/>
<dbReference type="STRING" id="693661.Arcve_1422"/>
<dbReference type="eggNOG" id="arCOG04474">
    <property type="taxonomic scope" value="Archaea"/>
</dbReference>
<dbReference type="KEGG" id="ave:Arcve_1422"/>